<dbReference type="STRING" id="111780.Sta7437_1446"/>
<accession>K9XR45</accession>
<reference evidence="3" key="1">
    <citation type="journal article" date="2013" name="Proc. Natl. Acad. Sci. U.S.A.">
        <title>Improving the coverage of the cyanobacterial phylum using diversity-driven genome sequencing.</title>
        <authorList>
            <person name="Shih P.M."/>
            <person name="Wu D."/>
            <person name="Latifi A."/>
            <person name="Axen S.D."/>
            <person name="Fewer D.P."/>
            <person name="Talla E."/>
            <person name="Calteau A."/>
            <person name="Cai F."/>
            <person name="Tandeau de Marsac N."/>
            <person name="Rippka R."/>
            <person name="Herdman M."/>
            <person name="Sivonen K."/>
            <person name="Coursin T."/>
            <person name="Laurent T."/>
            <person name="Goodwin L."/>
            <person name="Nolan M."/>
            <person name="Davenport K.W."/>
            <person name="Han C.S."/>
            <person name="Rubin E.M."/>
            <person name="Eisen J.A."/>
            <person name="Woyke T."/>
            <person name="Gugger M."/>
            <person name="Kerfeld C.A."/>
        </authorList>
    </citation>
    <scope>NUCLEOTIDE SEQUENCE [LARGE SCALE GENOMIC DNA]</scope>
    <source>
        <strain evidence="3">ATCC 29371 / PCC 7437</strain>
    </source>
</reference>
<dbReference type="HOGENOM" id="CLU_071601_0_0_3"/>
<proteinExistence type="predicted"/>
<feature type="domain" description="Phosphodiester glycosidase" evidence="1">
    <location>
        <begin position="69"/>
        <end position="277"/>
    </location>
</feature>
<evidence type="ECO:0000259" key="1">
    <source>
        <dbReference type="Pfam" id="PF09992"/>
    </source>
</evidence>
<dbReference type="eggNOG" id="COG4632">
    <property type="taxonomic scope" value="Bacteria"/>
</dbReference>
<keyword evidence="3" id="KW-1185">Reference proteome</keyword>
<organism evidence="2 3">
    <name type="scientific">Stanieria cyanosphaera (strain ATCC 29371 / PCC 7437)</name>
    <dbReference type="NCBI Taxonomy" id="111780"/>
    <lineage>
        <taxon>Bacteria</taxon>
        <taxon>Bacillati</taxon>
        <taxon>Cyanobacteriota</taxon>
        <taxon>Cyanophyceae</taxon>
        <taxon>Pleurocapsales</taxon>
        <taxon>Dermocarpellaceae</taxon>
        <taxon>Stanieria</taxon>
    </lineage>
</organism>
<dbReference type="EMBL" id="CP003653">
    <property type="protein sequence ID" value="AFZ35013.1"/>
    <property type="molecule type" value="Genomic_DNA"/>
</dbReference>
<dbReference type="PANTHER" id="PTHR40446:SF2">
    <property type="entry name" value="N-ACETYLGLUCOSAMINE-1-PHOSPHODIESTER ALPHA-N-ACETYLGLUCOSAMINIDASE"/>
    <property type="match status" value="1"/>
</dbReference>
<gene>
    <name evidence="2" type="ordered locus">Sta7437_1446</name>
</gene>
<evidence type="ECO:0000313" key="3">
    <source>
        <dbReference type="Proteomes" id="UP000010473"/>
    </source>
</evidence>
<dbReference type="AlphaFoldDB" id="K9XR45"/>
<dbReference type="KEGG" id="scs:Sta7437_1446"/>
<dbReference type="Proteomes" id="UP000010473">
    <property type="component" value="Chromosome"/>
</dbReference>
<evidence type="ECO:0000313" key="2">
    <source>
        <dbReference type="EMBL" id="AFZ35013.1"/>
    </source>
</evidence>
<dbReference type="PANTHER" id="PTHR40446">
    <property type="entry name" value="N-ACETYLGLUCOSAMINE-1-PHOSPHODIESTER ALPHA-N-ACETYLGLUCOSAMINIDASE"/>
    <property type="match status" value="1"/>
</dbReference>
<dbReference type="Pfam" id="PF09992">
    <property type="entry name" value="NAGPA"/>
    <property type="match status" value="1"/>
</dbReference>
<sequence length="278" mass="30852">MVISFGFLLASGVYSQSISNSPSQIRYDTTEQGNSIVHTIIIPHDSNFKVYPEVAPELQSIETFATQHKAIAVINAGYFDPKNQKTTSYITRQGKLVADPRTNERLIKNPDLQPYLDKILNRTEFRRYICSHRFRYDITFHQDDIPNGCVLIDAIGGGPQILPQNTAFEEGFTDYQAEEKIRDAIGTTQLNARSAIALTNNGDLILALVAQKPESPTNSGMSLEQLADFLTTLGVEKAMNLDGGSSASLYYDGKTVYGRLDSEGNQIQRPIKSVILVR</sequence>
<dbReference type="InterPro" id="IPR018711">
    <property type="entry name" value="NAGPA"/>
</dbReference>
<name>K9XR45_STAC7</name>
<protein>
    <recommendedName>
        <fullName evidence="1">Phosphodiester glycosidase domain-containing protein</fullName>
    </recommendedName>
</protein>